<dbReference type="SUPFAM" id="SSF63825">
    <property type="entry name" value="YWTD domain"/>
    <property type="match status" value="1"/>
</dbReference>
<dbReference type="AlphaFoldDB" id="A0A9P1GP05"/>
<dbReference type="PROSITE" id="PS51120">
    <property type="entry name" value="LDLRB"/>
    <property type="match status" value="1"/>
</dbReference>
<sequence>MLWRLAILSAAIADVGAAAKYLYLILNFPHRIIRMDMDGQNQVVLLDGLGHPHGIAVDDLHKKLYFGVSDDKSDRLMRSDLTGRNLEELVEDVHLGGVAVDAVNQHIYWTELSEGRVQRSKLDGSEVETLVTDLQDPGGLDLDVAAGRLYWCDQDGWDADSKGRIQTSLLNGSGLSVLHEARFPMDLALDAANQKLYWTDAGTFELTRCNLDGTEVEVIQNKSEAVNQSAKKGRHITGLLDPHGILLDHRGKIYFTLLGTAYSTKIGGPSISRNGKLQRCNLDGSELETLAEFGSTQPVSLALSAVDAEIGMDGEL</sequence>
<reference evidence="2" key="2">
    <citation type="submission" date="2024-04" db="EMBL/GenBank/DDBJ databases">
        <authorList>
            <person name="Chen Y."/>
            <person name="Shah S."/>
            <person name="Dougan E. K."/>
            <person name="Thang M."/>
            <person name="Chan C."/>
        </authorList>
    </citation>
    <scope>NUCLEOTIDE SEQUENCE [LARGE SCALE GENOMIC DNA]</scope>
</reference>
<gene>
    <name evidence="1" type="ORF">C1SCF055_LOCUS42933</name>
</gene>
<name>A0A9P1GP05_9DINO</name>
<dbReference type="Proteomes" id="UP001152797">
    <property type="component" value="Unassembled WGS sequence"/>
</dbReference>
<evidence type="ECO:0000313" key="3">
    <source>
        <dbReference type="EMBL" id="CAL4805672.1"/>
    </source>
</evidence>
<dbReference type="SMART" id="SM00135">
    <property type="entry name" value="LY"/>
    <property type="match status" value="5"/>
</dbReference>
<evidence type="ECO:0000313" key="4">
    <source>
        <dbReference type="Proteomes" id="UP001152797"/>
    </source>
</evidence>
<dbReference type="PANTHER" id="PTHR46513:SF13">
    <property type="entry name" value="EGF-LIKE DOMAIN-CONTAINING PROTEIN"/>
    <property type="match status" value="1"/>
</dbReference>
<dbReference type="Gene3D" id="2.120.10.30">
    <property type="entry name" value="TolB, C-terminal domain"/>
    <property type="match status" value="2"/>
</dbReference>
<dbReference type="Pfam" id="PF00058">
    <property type="entry name" value="Ldl_recept_b"/>
    <property type="match status" value="1"/>
</dbReference>
<dbReference type="InterPro" id="IPR050778">
    <property type="entry name" value="Cueball_EGF_LRP_Nidogen"/>
</dbReference>
<organism evidence="1">
    <name type="scientific">Cladocopium goreaui</name>
    <dbReference type="NCBI Taxonomy" id="2562237"/>
    <lineage>
        <taxon>Eukaryota</taxon>
        <taxon>Sar</taxon>
        <taxon>Alveolata</taxon>
        <taxon>Dinophyceae</taxon>
        <taxon>Suessiales</taxon>
        <taxon>Symbiodiniaceae</taxon>
        <taxon>Cladocopium</taxon>
    </lineage>
</organism>
<accession>A0A9P1GP05</accession>
<reference evidence="1" key="1">
    <citation type="submission" date="2022-10" db="EMBL/GenBank/DDBJ databases">
        <authorList>
            <person name="Chen Y."/>
            <person name="Dougan E. K."/>
            <person name="Chan C."/>
            <person name="Rhodes N."/>
            <person name="Thang M."/>
        </authorList>
    </citation>
    <scope>NUCLEOTIDE SEQUENCE</scope>
</reference>
<keyword evidence="4" id="KW-1185">Reference proteome</keyword>
<dbReference type="InterPro" id="IPR011042">
    <property type="entry name" value="6-blade_b-propeller_TolB-like"/>
</dbReference>
<dbReference type="PANTHER" id="PTHR46513">
    <property type="entry name" value="VITELLOGENIN RECEPTOR-LIKE PROTEIN-RELATED-RELATED"/>
    <property type="match status" value="1"/>
</dbReference>
<dbReference type="OrthoDB" id="10066840at2759"/>
<dbReference type="EMBL" id="CAMXCT030006689">
    <property type="protein sequence ID" value="CAL4805672.1"/>
    <property type="molecule type" value="Genomic_DNA"/>
</dbReference>
<comment type="caution">
    <text evidence="1">The sequence shown here is derived from an EMBL/GenBank/DDBJ whole genome shotgun (WGS) entry which is preliminary data.</text>
</comment>
<dbReference type="InterPro" id="IPR000033">
    <property type="entry name" value="LDLR_classB_rpt"/>
</dbReference>
<dbReference type="EMBL" id="CAMXCT010006689">
    <property type="protein sequence ID" value="CAI4018360.1"/>
    <property type="molecule type" value="Genomic_DNA"/>
</dbReference>
<protein>
    <submittedName>
        <fullName evidence="3">T9SS C-terminal target domain-containing protein</fullName>
    </submittedName>
</protein>
<proteinExistence type="predicted"/>
<evidence type="ECO:0000313" key="2">
    <source>
        <dbReference type="EMBL" id="CAL1171735.1"/>
    </source>
</evidence>
<evidence type="ECO:0000313" key="1">
    <source>
        <dbReference type="EMBL" id="CAI4018360.1"/>
    </source>
</evidence>
<dbReference type="EMBL" id="CAMXCT020006689">
    <property type="protein sequence ID" value="CAL1171735.1"/>
    <property type="molecule type" value="Genomic_DNA"/>
</dbReference>